<feature type="domain" description="FAD-dependent oxidoreductase 2 FAD-binding" evidence="5">
    <location>
        <begin position="5"/>
        <end position="380"/>
    </location>
</feature>
<evidence type="ECO:0000259" key="5">
    <source>
        <dbReference type="Pfam" id="PF00890"/>
    </source>
</evidence>
<evidence type="ECO:0000256" key="1">
    <source>
        <dbReference type="ARBA" id="ARBA00001974"/>
    </source>
</evidence>
<comment type="cofactor">
    <cofactor evidence="1">
        <name>FAD</name>
        <dbReference type="ChEBI" id="CHEBI:57692"/>
    </cofactor>
</comment>
<dbReference type="InterPro" id="IPR003953">
    <property type="entry name" value="FAD-dep_OxRdtase_2_FAD-bd"/>
</dbReference>
<dbReference type="Gene3D" id="3.50.50.60">
    <property type="entry name" value="FAD/NAD(P)-binding domain"/>
    <property type="match status" value="1"/>
</dbReference>
<feature type="non-terminal residue" evidence="6">
    <location>
        <position position="380"/>
    </location>
</feature>
<sequence>MIEHDVLIIGGGLAGMSAALHAKQAGADVAMLSKVYPTRSHSAAAQGGINSAIGVEDSWEVHAYETVKGSDFLGDQDAIEILCREGIEDIFALEHYGVIFDRDSEGLIHMRGFGGTDKSRTCHVGDMTGQTILHVIYEQLLKLEVQSYNEWFVTTLLMEDGICCGAIAMEMTSGKLEIIKAKSIILCTGGCGRVYEPSTNGLIVTGDGLSLAYRVGAVLMDMEMVQYHPTTLPANGFLITEGARGEGAYLLNANDERFMLDPRYEATTLAEKASRDVVSRAETIEIREGRGINGCVLLDCRHIKDRILEAFHQISELAKDYAGVDITNEPLPVRPGMHYIMGGIKTDTDGRCYRYNGEGITPLPGLYAAGETACASAHGA</sequence>
<keyword evidence="4" id="KW-0560">Oxidoreductase</keyword>
<dbReference type="PROSITE" id="PS00504">
    <property type="entry name" value="FRD_SDH_FAD_BINDING"/>
    <property type="match status" value="1"/>
</dbReference>
<dbReference type="PRINTS" id="PR00368">
    <property type="entry name" value="FADPNR"/>
</dbReference>
<dbReference type="AlphaFoldDB" id="A0A382I3B6"/>
<dbReference type="PANTHER" id="PTHR11632:SF51">
    <property type="entry name" value="SUCCINATE DEHYDROGENASE [UBIQUINONE] FLAVOPROTEIN SUBUNIT, MITOCHONDRIAL"/>
    <property type="match status" value="1"/>
</dbReference>
<dbReference type="Pfam" id="PF00890">
    <property type="entry name" value="FAD_binding_2"/>
    <property type="match status" value="1"/>
</dbReference>
<dbReference type="GO" id="GO:0016491">
    <property type="term" value="F:oxidoreductase activity"/>
    <property type="evidence" value="ECO:0007669"/>
    <property type="project" value="UniProtKB-KW"/>
</dbReference>
<dbReference type="PANTHER" id="PTHR11632">
    <property type="entry name" value="SUCCINATE DEHYDROGENASE 2 FLAVOPROTEIN SUBUNIT"/>
    <property type="match status" value="1"/>
</dbReference>
<protein>
    <recommendedName>
        <fullName evidence="5">FAD-dependent oxidoreductase 2 FAD-binding domain-containing protein</fullName>
    </recommendedName>
</protein>
<dbReference type="InterPro" id="IPR030664">
    <property type="entry name" value="SdhA/FrdA/AprA"/>
</dbReference>
<accession>A0A382I3B6</accession>
<evidence type="ECO:0000256" key="2">
    <source>
        <dbReference type="ARBA" id="ARBA00022630"/>
    </source>
</evidence>
<dbReference type="InterPro" id="IPR027477">
    <property type="entry name" value="Succ_DH/fumarate_Rdtase_cat_sf"/>
</dbReference>
<dbReference type="EMBL" id="UINC01064972">
    <property type="protein sequence ID" value="SVB94154.1"/>
    <property type="molecule type" value="Genomic_DNA"/>
</dbReference>
<dbReference type="FunFam" id="3.90.700.10:FF:000005">
    <property type="entry name" value="Succinate dehydrogenase flavoprotein subunit"/>
    <property type="match status" value="1"/>
</dbReference>
<dbReference type="PRINTS" id="PR00411">
    <property type="entry name" value="PNDRDTASEI"/>
</dbReference>
<evidence type="ECO:0000256" key="4">
    <source>
        <dbReference type="ARBA" id="ARBA00023002"/>
    </source>
</evidence>
<dbReference type="InterPro" id="IPR036188">
    <property type="entry name" value="FAD/NAD-bd_sf"/>
</dbReference>
<proteinExistence type="predicted"/>
<gene>
    <name evidence="6" type="ORF">METZ01_LOCUS247008</name>
</gene>
<dbReference type="SUPFAM" id="SSF56425">
    <property type="entry name" value="Succinate dehydrogenase/fumarate reductase flavoprotein, catalytic domain"/>
    <property type="match status" value="1"/>
</dbReference>
<evidence type="ECO:0000313" key="6">
    <source>
        <dbReference type="EMBL" id="SVB94154.1"/>
    </source>
</evidence>
<keyword evidence="2" id="KW-0285">Flavoprotein</keyword>
<dbReference type="SUPFAM" id="SSF51905">
    <property type="entry name" value="FAD/NAD(P)-binding domain"/>
    <property type="match status" value="1"/>
</dbReference>
<evidence type="ECO:0000256" key="3">
    <source>
        <dbReference type="ARBA" id="ARBA00022827"/>
    </source>
</evidence>
<reference evidence="6" key="1">
    <citation type="submission" date="2018-05" db="EMBL/GenBank/DDBJ databases">
        <authorList>
            <person name="Lanie J.A."/>
            <person name="Ng W.-L."/>
            <person name="Kazmierczak K.M."/>
            <person name="Andrzejewski T.M."/>
            <person name="Davidsen T.M."/>
            <person name="Wayne K.J."/>
            <person name="Tettelin H."/>
            <person name="Glass J.I."/>
            <person name="Rusch D."/>
            <person name="Podicherti R."/>
            <person name="Tsui H.-C.T."/>
            <person name="Winkler M.E."/>
        </authorList>
    </citation>
    <scope>NUCLEOTIDE SEQUENCE</scope>
</reference>
<dbReference type="Gene3D" id="3.90.700.10">
    <property type="entry name" value="Succinate dehydrogenase/fumarate reductase flavoprotein, catalytic domain"/>
    <property type="match status" value="1"/>
</dbReference>
<name>A0A382I3B6_9ZZZZ</name>
<organism evidence="6">
    <name type="scientific">marine metagenome</name>
    <dbReference type="NCBI Taxonomy" id="408172"/>
    <lineage>
        <taxon>unclassified sequences</taxon>
        <taxon>metagenomes</taxon>
        <taxon>ecological metagenomes</taxon>
    </lineage>
</organism>
<dbReference type="InterPro" id="IPR003952">
    <property type="entry name" value="FRD_SDH_FAD_BS"/>
</dbReference>
<keyword evidence="3" id="KW-0274">FAD</keyword>